<sequence>MIARVKDDENTGHFRRKGQLEGISNKKFFQKVFESATFPSARIVSERNAGFNAEIQEGVYYVAEESPDISTRLLLPNFKLHIHLPGDFCKKMICSHFIKPIQNLQNGDHALRLQFCNWLCEHWRLHKYTFYLEMRLTITSIAIELITKLQNRFIVNVWCGMLGD</sequence>
<accession>A0AAW1J024</accession>
<gene>
    <name evidence="1" type="ORF">QE152_g32367</name>
</gene>
<comment type="caution">
    <text evidence="1">The sequence shown here is derived from an EMBL/GenBank/DDBJ whole genome shotgun (WGS) entry which is preliminary data.</text>
</comment>
<keyword evidence="2" id="KW-1185">Reference proteome</keyword>
<dbReference type="AlphaFoldDB" id="A0AAW1J024"/>
<name>A0AAW1J024_POPJA</name>
<organism evidence="1 2">
    <name type="scientific">Popillia japonica</name>
    <name type="common">Japanese beetle</name>
    <dbReference type="NCBI Taxonomy" id="7064"/>
    <lineage>
        <taxon>Eukaryota</taxon>
        <taxon>Metazoa</taxon>
        <taxon>Ecdysozoa</taxon>
        <taxon>Arthropoda</taxon>
        <taxon>Hexapoda</taxon>
        <taxon>Insecta</taxon>
        <taxon>Pterygota</taxon>
        <taxon>Neoptera</taxon>
        <taxon>Endopterygota</taxon>
        <taxon>Coleoptera</taxon>
        <taxon>Polyphaga</taxon>
        <taxon>Scarabaeiformia</taxon>
        <taxon>Scarabaeidae</taxon>
        <taxon>Rutelinae</taxon>
        <taxon>Popillia</taxon>
    </lineage>
</organism>
<evidence type="ECO:0000313" key="1">
    <source>
        <dbReference type="EMBL" id="KAK9695759.1"/>
    </source>
</evidence>
<dbReference type="EMBL" id="JASPKY010000471">
    <property type="protein sequence ID" value="KAK9695759.1"/>
    <property type="molecule type" value="Genomic_DNA"/>
</dbReference>
<evidence type="ECO:0000313" key="2">
    <source>
        <dbReference type="Proteomes" id="UP001458880"/>
    </source>
</evidence>
<protein>
    <submittedName>
        <fullName evidence="1">Uncharacterized protein</fullName>
    </submittedName>
</protein>
<proteinExistence type="predicted"/>
<dbReference type="Proteomes" id="UP001458880">
    <property type="component" value="Unassembled WGS sequence"/>
</dbReference>
<reference evidence="1 2" key="1">
    <citation type="journal article" date="2024" name="BMC Genomics">
        <title>De novo assembly and annotation of Popillia japonica's genome with initial clues to its potential as an invasive pest.</title>
        <authorList>
            <person name="Cucini C."/>
            <person name="Boschi S."/>
            <person name="Funari R."/>
            <person name="Cardaioli E."/>
            <person name="Iannotti N."/>
            <person name="Marturano G."/>
            <person name="Paoli F."/>
            <person name="Bruttini M."/>
            <person name="Carapelli A."/>
            <person name="Frati F."/>
            <person name="Nardi F."/>
        </authorList>
    </citation>
    <scope>NUCLEOTIDE SEQUENCE [LARGE SCALE GENOMIC DNA]</scope>
    <source>
        <strain evidence="1">DMR45628</strain>
    </source>
</reference>